<accession>A0A1N6M4R8</accession>
<dbReference type="AlphaFoldDB" id="A0A1N6M4R8"/>
<evidence type="ECO:0000259" key="4">
    <source>
        <dbReference type="PROSITE" id="PS50887"/>
    </source>
</evidence>
<organism evidence="6 7">
    <name type="scientific">Vibrio spartinae</name>
    <dbReference type="NCBI Taxonomy" id="1918945"/>
    <lineage>
        <taxon>Bacteria</taxon>
        <taxon>Pseudomonadati</taxon>
        <taxon>Pseudomonadota</taxon>
        <taxon>Gammaproteobacteria</taxon>
        <taxon>Vibrionales</taxon>
        <taxon>Vibrionaceae</taxon>
        <taxon>Vibrio</taxon>
    </lineage>
</organism>
<dbReference type="GO" id="GO:0016020">
    <property type="term" value="C:membrane"/>
    <property type="evidence" value="ECO:0007669"/>
    <property type="project" value="InterPro"/>
</dbReference>
<keyword evidence="1" id="KW-0472">Membrane</keyword>
<dbReference type="SUPFAM" id="SSF55073">
    <property type="entry name" value="Nucleotide cyclase"/>
    <property type="match status" value="1"/>
</dbReference>
<evidence type="ECO:0000256" key="1">
    <source>
        <dbReference type="SAM" id="Phobius"/>
    </source>
</evidence>
<dbReference type="SUPFAM" id="SSF141868">
    <property type="entry name" value="EAL domain-like"/>
    <property type="match status" value="1"/>
</dbReference>
<keyword evidence="1" id="KW-1133">Transmembrane helix</keyword>
<reference evidence="5 8" key="3">
    <citation type="journal article" date="2020" name="J. Nat. Prod.">
        <title>Genomics-Metabolomics Profiling Disclosed Marine Vibrio spartinae 3.6 as a Producer of a New Branched Side Chain Prodigiosin.</title>
        <authorList>
            <person name="Vitale G.A."/>
            <person name="Sciarretta M."/>
            <person name="Palma Esposito F."/>
            <person name="January G.G."/>
            <person name="Giaccio M."/>
            <person name="Bunk B."/>
            <person name="Sproer C."/>
            <person name="Bajerski F."/>
            <person name="Power D."/>
            <person name="Festa C."/>
            <person name="Monti M.C."/>
            <person name="D'Auria M.V."/>
            <person name="de Pascale D."/>
        </authorList>
    </citation>
    <scope>NUCLEOTIDE SEQUENCE [LARGE SCALE GENOMIC DNA]</scope>
    <source>
        <strain evidence="5 8">3.6</strain>
    </source>
</reference>
<reference evidence="6 7" key="1">
    <citation type="submission" date="2016-12" db="EMBL/GenBank/DDBJ databases">
        <authorList>
            <person name="Song W.-J."/>
            <person name="Kurnit D.M."/>
        </authorList>
    </citation>
    <scope>NUCLEOTIDE SEQUENCE [LARGE SCALE GENOMIC DNA]</scope>
    <source>
        <strain evidence="6 7">CECT 9026</strain>
    </source>
</reference>
<evidence type="ECO:0000259" key="3">
    <source>
        <dbReference type="PROSITE" id="PS50885"/>
    </source>
</evidence>
<name>A0A1N6M4R8_9VIBR</name>
<keyword evidence="1" id="KW-0812">Transmembrane</keyword>
<dbReference type="PANTHER" id="PTHR44757:SF2">
    <property type="entry name" value="BIOFILM ARCHITECTURE MAINTENANCE PROTEIN MBAA"/>
    <property type="match status" value="1"/>
</dbReference>
<evidence type="ECO:0000313" key="7">
    <source>
        <dbReference type="Proteomes" id="UP000184774"/>
    </source>
</evidence>
<gene>
    <name evidence="6" type="primary">cph2_5</name>
    <name evidence="5" type="synonym">cph2_1</name>
    <name evidence="6" type="ORF">VSP9026_02038</name>
    <name evidence="5" type="ORF">Vspart_00698</name>
</gene>
<dbReference type="Gene3D" id="3.20.20.450">
    <property type="entry name" value="EAL domain"/>
    <property type="match status" value="1"/>
</dbReference>
<feature type="transmembrane region" description="Helical" evidence="1">
    <location>
        <begin position="264"/>
        <end position="284"/>
    </location>
</feature>
<dbReference type="PROSITE" id="PS50885">
    <property type="entry name" value="HAMP"/>
    <property type="match status" value="1"/>
</dbReference>
<dbReference type="InterPro" id="IPR000160">
    <property type="entry name" value="GGDEF_dom"/>
</dbReference>
<dbReference type="Pfam" id="PF00563">
    <property type="entry name" value="EAL"/>
    <property type="match status" value="1"/>
</dbReference>
<dbReference type="GO" id="GO:0007165">
    <property type="term" value="P:signal transduction"/>
    <property type="evidence" value="ECO:0007669"/>
    <property type="project" value="InterPro"/>
</dbReference>
<dbReference type="InterPro" id="IPR001633">
    <property type="entry name" value="EAL_dom"/>
</dbReference>
<keyword evidence="8" id="KW-1185">Reference proteome</keyword>
<reference evidence="5" key="2">
    <citation type="submission" date="2019-11" db="EMBL/GenBank/DDBJ databases">
        <authorList>
            <person name="January G."/>
            <person name="Bunk B."/>
        </authorList>
    </citation>
    <scope>NUCLEOTIDE SEQUENCE</scope>
    <source>
        <strain evidence="5">3.6</strain>
    </source>
</reference>
<dbReference type="PANTHER" id="PTHR44757">
    <property type="entry name" value="DIGUANYLATE CYCLASE DGCP"/>
    <property type="match status" value="1"/>
</dbReference>
<dbReference type="Proteomes" id="UP000515264">
    <property type="component" value="Chromosome 1"/>
</dbReference>
<dbReference type="InterPro" id="IPR043128">
    <property type="entry name" value="Rev_trsase/Diguanyl_cyclase"/>
</dbReference>
<dbReference type="InterPro" id="IPR029787">
    <property type="entry name" value="Nucleotide_cyclase"/>
</dbReference>
<dbReference type="Gene3D" id="3.30.70.270">
    <property type="match status" value="1"/>
</dbReference>
<dbReference type="SMART" id="SM00267">
    <property type="entry name" value="GGDEF"/>
    <property type="match status" value="1"/>
</dbReference>
<dbReference type="PROSITE" id="PS50887">
    <property type="entry name" value="GGDEF"/>
    <property type="match status" value="1"/>
</dbReference>
<dbReference type="InterPro" id="IPR035919">
    <property type="entry name" value="EAL_sf"/>
</dbReference>
<dbReference type="CDD" id="cd01948">
    <property type="entry name" value="EAL"/>
    <property type="match status" value="1"/>
</dbReference>
<dbReference type="NCBIfam" id="TIGR00254">
    <property type="entry name" value="GGDEF"/>
    <property type="match status" value="1"/>
</dbReference>
<sequence>MKLSHRILLLIAPVVLLSAAASNYIIYVTQKDALIKRTDSYLQLNMEKLAGYYRQTNTLVSSYAYTLAKSDIIRHYIHHEQNPFRQLELIDNLNDTIYALQPKQQQFIALSILDSQHKVLYYADTSHDPFAQMDPKLLKNTEQVYQQTKKPTYVGYTEDSSGEGVLIRYNVLDTKTLQTPLSYNQNEIFFVLVYATLDRFNHLKKVLEYDNQTAIFFTQQPSENQSAQKEDLIQTVELQSDRFATLAPAPLILVQQLNTIQKELILAFNISAFFTVVLLLLLLYRHVINPITRLDHQLQEVENNQRKNIEVLSSNDEIGRLSSRFYVMYTELEKTYQQTKLLAENDHLTNLANRHQFQRHAKAILAQTHTHVWALYIDLDNFKYVNDKYGHQIGDSLLINFANHIETMCQDFNQTYHAHCLAARLSGDEFAILLQSPTQQPEIADRFAQKLLEPIQNRIHSPIGHFPITASIGIATFPEDGQHIEKLLSNADTAMYQAKNAGKNQIAHYSKALDKIVQRRANIERALRNSAFDHEFSLVYQPYFTGSGRRIAGFEILLRWESVSLGEVSPDEFIPIAEQTGLFGDIDRWVIHKAFAEFATLQDIQDEPKKIAINLSSAELNSLQLAEYIEALAHTYQIPVHLVEFEITETFAAESQGFPLLHQLSKLGFGLTIDDFGSGYTSISQLVQYPVQKIKLDRHFLDTLIATQKHLVVKPLIDLCHSQDMEVTAEGIETESMYQWLQTYQCDYLQGYYFGKPLSIAELTTLTEQSKGTP</sequence>
<dbReference type="Pfam" id="PF00990">
    <property type="entry name" value="GGDEF"/>
    <property type="match status" value="1"/>
</dbReference>
<feature type="domain" description="GGDEF" evidence="4">
    <location>
        <begin position="370"/>
        <end position="511"/>
    </location>
</feature>
<evidence type="ECO:0000313" key="8">
    <source>
        <dbReference type="Proteomes" id="UP000515264"/>
    </source>
</evidence>
<feature type="domain" description="EAL" evidence="2">
    <location>
        <begin position="520"/>
        <end position="771"/>
    </location>
</feature>
<dbReference type="CDD" id="cd01949">
    <property type="entry name" value="GGDEF"/>
    <property type="match status" value="1"/>
</dbReference>
<dbReference type="PROSITE" id="PS50883">
    <property type="entry name" value="EAL"/>
    <property type="match status" value="1"/>
</dbReference>
<proteinExistence type="predicted"/>
<evidence type="ECO:0000313" key="5">
    <source>
        <dbReference type="EMBL" id="QMV13469.1"/>
    </source>
</evidence>
<dbReference type="EMBL" id="CP046268">
    <property type="protein sequence ID" value="QMV13469.1"/>
    <property type="molecule type" value="Genomic_DNA"/>
</dbReference>
<dbReference type="Gene3D" id="6.10.340.10">
    <property type="match status" value="1"/>
</dbReference>
<dbReference type="RefSeq" id="WP_074372879.1">
    <property type="nucleotide sequence ID" value="NZ_AP024907.1"/>
</dbReference>
<protein>
    <submittedName>
        <fullName evidence="5">Bacteriophytochrome cph2</fullName>
    </submittedName>
    <submittedName>
        <fullName evidence="6">Phytochrome-like protein cph2</fullName>
    </submittedName>
</protein>
<evidence type="ECO:0000259" key="2">
    <source>
        <dbReference type="PROSITE" id="PS50883"/>
    </source>
</evidence>
<dbReference type="InterPro" id="IPR052155">
    <property type="entry name" value="Biofilm_reg_signaling"/>
</dbReference>
<dbReference type="SMART" id="SM00052">
    <property type="entry name" value="EAL"/>
    <property type="match status" value="1"/>
</dbReference>
<dbReference type="Proteomes" id="UP000184774">
    <property type="component" value="Unassembled WGS sequence"/>
</dbReference>
<dbReference type="InterPro" id="IPR003660">
    <property type="entry name" value="HAMP_dom"/>
</dbReference>
<dbReference type="EMBL" id="FSSB01000011">
    <property type="protein sequence ID" value="SIO94347.1"/>
    <property type="molecule type" value="Genomic_DNA"/>
</dbReference>
<dbReference type="OrthoDB" id="8416215at2"/>
<feature type="domain" description="HAMP" evidence="3">
    <location>
        <begin position="285"/>
        <end position="337"/>
    </location>
</feature>
<dbReference type="SUPFAM" id="SSF158472">
    <property type="entry name" value="HAMP domain-like"/>
    <property type="match status" value="1"/>
</dbReference>
<evidence type="ECO:0000313" key="6">
    <source>
        <dbReference type="EMBL" id="SIO94347.1"/>
    </source>
</evidence>